<dbReference type="EMBL" id="CP049074">
    <property type="protein sequence ID" value="QKR00787.1"/>
    <property type="molecule type" value="Genomic_DNA"/>
</dbReference>
<accession>A0A6N0NX35</accession>
<dbReference type="OrthoDB" id="7592at2157"/>
<dbReference type="Gene3D" id="3.60.160.10">
    <property type="entry name" value="Mitochondrial biogenesis AIM24"/>
    <property type="match status" value="1"/>
</dbReference>
<dbReference type="RefSeq" id="WP_174632142.1">
    <property type="nucleotide sequence ID" value="NZ_CP049074.1"/>
</dbReference>
<dbReference type="NCBIfam" id="TIGR00266">
    <property type="entry name" value="TIGR00266 family protein"/>
    <property type="match status" value="1"/>
</dbReference>
<organism evidence="1 2">
    <name type="scientific">Metallosphaera tengchongensis</name>
    <dbReference type="NCBI Taxonomy" id="1532350"/>
    <lineage>
        <taxon>Archaea</taxon>
        <taxon>Thermoproteota</taxon>
        <taxon>Thermoprotei</taxon>
        <taxon>Sulfolobales</taxon>
        <taxon>Sulfolobaceae</taxon>
        <taxon>Metallosphaera</taxon>
    </lineage>
</organism>
<dbReference type="InterPro" id="IPR002838">
    <property type="entry name" value="AIM24"/>
</dbReference>
<dbReference type="GeneID" id="55642409"/>
<dbReference type="SUPFAM" id="SSF51219">
    <property type="entry name" value="TRAP-like"/>
    <property type="match status" value="1"/>
</dbReference>
<dbReference type="PANTHER" id="PTHR43657:SF1">
    <property type="entry name" value="ALTERED INHERITANCE OF MITOCHONDRIA PROTEIN 24, MITOCHONDRIAL"/>
    <property type="match status" value="1"/>
</dbReference>
<gene>
    <name evidence="1" type="ORF">GWK48_10660</name>
</gene>
<reference evidence="1 2" key="1">
    <citation type="submission" date="2020-02" db="EMBL/GenBank/DDBJ databases">
        <title>Comparative genome analysis reveals the metabolism and evolution of the thermophilic archaeal genus Metallosphaera.</title>
        <authorList>
            <person name="Jiang C."/>
        </authorList>
    </citation>
    <scope>NUCLEOTIDE SEQUENCE [LARGE SCALE GENOMIC DNA]</scope>
    <source>
        <strain evidence="1 2">Ric-A</strain>
    </source>
</reference>
<proteinExistence type="predicted"/>
<dbReference type="Pfam" id="PF01987">
    <property type="entry name" value="AIM24"/>
    <property type="match status" value="1"/>
</dbReference>
<dbReference type="Proteomes" id="UP000509301">
    <property type="component" value="Chromosome"/>
</dbReference>
<dbReference type="AlphaFoldDB" id="A0A6N0NX35"/>
<evidence type="ECO:0000313" key="2">
    <source>
        <dbReference type="Proteomes" id="UP000509301"/>
    </source>
</evidence>
<dbReference type="PANTHER" id="PTHR43657">
    <property type="entry name" value="TRYPTOPHAN RNA-BINDING ATTENUATOR PROTEIN-LIKE PROTEIN"/>
    <property type="match status" value="1"/>
</dbReference>
<dbReference type="InterPro" id="IPR036983">
    <property type="entry name" value="AIM24_sf"/>
</dbReference>
<dbReference type="KEGG" id="mten:GWK48_10660"/>
<dbReference type="InterPro" id="IPR016031">
    <property type="entry name" value="Trp_RNA-bd_attenuator-like_dom"/>
</dbReference>
<keyword evidence="2" id="KW-1185">Reference proteome</keyword>
<protein>
    <submittedName>
        <fullName evidence="1">TIGR00266 family protein</fullName>
    </submittedName>
</protein>
<evidence type="ECO:0000313" key="1">
    <source>
        <dbReference type="EMBL" id="QKR00787.1"/>
    </source>
</evidence>
<name>A0A6N0NX35_9CREN</name>
<sequence>MPQYQVVGADLQYLKVQLSQGEGIYADAGHMVMKDSGVSLQTRLRGGFLSGLKRAITGGSFFVTEFYGPGEVVLSGIFPGKIVSVPMQGGGIMAESHSFLAAETTVEYDASLARLSAGILGGEGLFLARFRGTGNLFLHAYGGLYIKDLAPGETIQVEASHLMAFQEGMNYSVQLVGGLRSIFFSHEGLFFVTITGPGRVWLHTLTAQQLAQALVPFLPQGQQGGPGGFSINF</sequence>